<name>A0ABW0QI29_9BURK</name>
<evidence type="ECO:0000256" key="1">
    <source>
        <dbReference type="ARBA" id="ARBA00023239"/>
    </source>
</evidence>
<organism evidence="3 4">
    <name type="scientific">Polaromonas jejuensis</name>
    <dbReference type="NCBI Taxonomy" id="457502"/>
    <lineage>
        <taxon>Bacteria</taxon>
        <taxon>Pseudomonadati</taxon>
        <taxon>Pseudomonadota</taxon>
        <taxon>Betaproteobacteria</taxon>
        <taxon>Burkholderiales</taxon>
        <taxon>Comamonadaceae</taxon>
        <taxon>Polaromonas</taxon>
    </lineage>
</organism>
<dbReference type="Proteomes" id="UP001596084">
    <property type="component" value="Unassembled WGS sequence"/>
</dbReference>
<dbReference type="EMBL" id="JBHSMX010000024">
    <property type="protein sequence ID" value="MFC5522369.1"/>
    <property type="molecule type" value="Genomic_DNA"/>
</dbReference>
<comment type="caution">
    <text evidence="3">The sequence shown here is derived from an EMBL/GenBank/DDBJ whole genome shotgun (WGS) entry which is preliminary data.</text>
</comment>
<dbReference type="InterPro" id="IPR002220">
    <property type="entry name" value="DapA-like"/>
</dbReference>
<protein>
    <submittedName>
        <fullName evidence="3">Dihydrodipicolinate synthase family protein</fullName>
    </submittedName>
</protein>
<dbReference type="SMART" id="SM01130">
    <property type="entry name" value="DHDPS"/>
    <property type="match status" value="1"/>
</dbReference>
<dbReference type="InterPro" id="IPR013785">
    <property type="entry name" value="Aldolase_TIM"/>
</dbReference>
<keyword evidence="4" id="KW-1185">Reference proteome</keyword>
<gene>
    <name evidence="3" type="ORF">ACFPP7_15825</name>
</gene>
<dbReference type="PANTHER" id="PTHR12128">
    <property type="entry name" value="DIHYDRODIPICOLINATE SYNTHASE"/>
    <property type="match status" value="1"/>
</dbReference>
<keyword evidence="1 2" id="KW-0456">Lyase</keyword>
<dbReference type="CDD" id="cd00408">
    <property type="entry name" value="DHDPS-like"/>
    <property type="match status" value="1"/>
</dbReference>
<proteinExistence type="inferred from homology"/>
<dbReference type="PRINTS" id="PR00146">
    <property type="entry name" value="DHPICSNTHASE"/>
</dbReference>
<dbReference type="SUPFAM" id="SSF51569">
    <property type="entry name" value="Aldolase"/>
    <property type="match status" value="1"/>
</dbReference>
<dbReference type="PIRSF" id="PIRSF001365">
    <property type="entry name" value="DHDPS"/>
    <property type="match status" value="1"/>
</dbReference>
<reference evidence="4" key="1">
    <citation type="journal article" date="2019" name="Int. J. Syst. Evol. Microbiol.">
        <title>The Global Catalogue of Microorganisms (GCM) 10K type strain sequencing project: providing services to taxonomists for standard genome sequencing and annotation.</title>
        <authorList>
            <consortium name="The Broad Institute Genomics Platform"/>
            <consortium name="The Broad Institute Genome Sequencing Center for Infectious Disease"/>
            <person name="Wu L."/>
            <person name="Ma J."/>
        </authorList>
    </citation>
    <scope>NUCLEOTIDE SEQUENCE [LARGE SCALE GENOMIC DNA]</scope>
    <source>
        <strain evidence="4">CGMCC 4.7277</strain>
    </source>
</reference>
<dbReference type="Gene3D" id="3.20.20.70">
    <property type="entry name" value="Aldolase class I"/>
    <property type="match status" value="1"/>
</dbReference>
<dbReference type="Pfam" id="PF00701">
    <property type="entry name" value="DHDPS"/>
    <property type="match status" value="1"/>
</dbReference>
<evidence type="ECO:0000313" key="3">
    <source>
        <dbReference type="EMBL" id="MFC5522369.1"/>
    </source>
</evidence>
<evidence type="ECO:0000313" key="4">
    <source>
        <dbReference type="Proteomes" id="UP001596084"/>
    </source>
</evidence>
<accession>A0ABW0QI29</accession>
<evidence type="ECO:0000256" key="2">
    <source>
        <dbReference type="PIRNR" id="PIRNR001365"/>
    </source>
</evidence>
<dbReference type="PANTHER" id="PTHR12128:SF67">
    <property type="entry name" value="BLR3884 PROTEIN"/>
    <property type="match status" value="1"/>
</dbReference>
<sequence length="311" mass="33113">MTTSASPTNPAAFRGIWPALLTPLNADLSIDHAKLAAHCKSLIARGCPGVTPFGTTGEGPSFSLAERKEAIEQLIKNGIPASQIMVSTSCAALPETLELTRHAVNAGAHGCLMLPPFFLKGVSDQGIIDCYRYVIDGLADDRLKLYLYHIPQVTGVGLSHHVIATLRDLYPQTIVGIKDSSCELQHSLGLADAFMQQLTVYVGNEPDLPALGRRGSTGAISGLANFLPQLVHRLVTQPDEPGTVQDLARVKELLAILGGYALIPALKGVMALLSGDAAWLRVRPPLVAMSDSAYDALSEQIRTFGIDAKTD</sequence>
<dbReference type="RefSeq" id="WP_068832425.1">
    <property type="nucleotide sequence ID" value="NZ_JBHSMX010000024.1"/>
</dbReference>
<comment type="similarity">
    <text evidence="2">Belongs to the DapA family.</text>
</comment>